<evidence type="ECO:0000256" key="8">
    <source>
        <dbReference type="ARBA" id="ARBA00022840"/>
    </source>
</evidence>
<dbReference type="PANTHER" id="PTHR42765">
    <property type="entry name" value="SOLEUCYL-TRNA SYNTHETASE"/>
    <property type="match status" value="1"/>
</dbReference>
<feature type="compositionally biased region" description="Basic residues" evidence="16">
    <location>
        <begin position="681"/>
        <end position="698"/>
    </location>
</feature>
<keyword evidence="9 15" id="KW-0648">Protein biosynthesis</keyword>
<evidence type="ECO:0000256" key="3">
    <source>
        <dbReference type="ARBA" id="ARBA00005594"/>
    </source>
</evidence>
<reference evidence="17" key="1">
    <citation type="submission" date="2018-10" db="EMBL/GenBank/DDBJ databases">
        <title>Effector identification in a new, highly contiguous assembly of the strawberry crown rot pathogen Phytophthora cactorum.</title>
        <authorList>
            <person name="Armitage A.D."/>
            <person name="Nellist C.F."/>
            <person name="Bates H."/>
            <person name="Vickerstaff R.J."/>
            <person name="Harrison R.J."/>
        </authorList>
    </citation>
    <scope>NUCLEOTIDE SEQUENCE</scope>
    <source>
        <strain evidence="17">15-7</strain>
    </source>
</reference>
<dbReference type="GO" id="GO:0005759">
    <property type="term" value="C:mitochondrial matrix"/>
    <property type="evidence" value="ECO:0007669"/>
    <property type="project" value="UniProtKB-SubCell"/>
</dbReference>
<dbReference type="InterPro" id="IPR009080">
    <property type="entry name" value="tRNAsynth_Ia_anticodon-bd"/>
</dbReference>
<dbReference type="Pfam" id="PF08264">
    <property type="entry name" value="Anticodon_1"/>
    <property type="match status" value="1"/>
</dbReference>
<evidence type="ECO:0000256" key="16">
    <source>
        <dbReference type="SAM" id="MobiDB-lite"/>
    </source>
</evidence>
<evidence type="ECO:0000256" key="10">
    <source>
        <dbReference type="ARBA" id="ARBA00022946"/>
    </source>
</evidence>
<dbReference type="Gene3D" id="1.10.730.20">
    <property type="match status" value="1"/>
</dbReference>
<dbReference type="GO" id="GO:0006428">
    <property type="term" value="P:isoleucyl-tRNA aminoacylation"/>
    <property type="evidence" value="ECO:0007669"/>
    <property type="project" value="InterPro"/>
</dbReference>
<keyword evidence="5 15" id="KW-0436">Ligase</keyword>
<keyword evidence="11" id="KW-0496">Mitochondrion</keyword>
<dbReference type="VEuPathDB" id="FungiDB:PC110_g4263"/>
<dbReference type="InterPro" id="IPR009008">
    <property type="entry name" value="Val/Leu/Ile-tRNA-synth_edit"/>
</dbReference>
<dbReference type="PANTHER" id="PTHR42765:SF1">
    <property type="entry name" value="ISOLEUCINE--TRNA LIGASE, MITOCHONDRIAL"/>
    <property type="match status" value="1"/>
</dbReference>
<dbReference type="FunFam" id="1.10.730.20:FF:000002">
    <property type="entry name" value="isoleucine--tRNA ligase, mitochondrial"/>
    <property type="match status" value="1"/>
</dbReference>
<dbReference type="PRINTS" id="PR00984">
    <property type="entry name" value="TRNASYNTHILE"/>
</dbReference>
<dbReference type="GO" id="GO:0004822">
    <property type="term" value="F:isoleucine-tRNA ligase activity"/>
    <property type="evidence" value="ECO:0007669"/>
    <property type="project" value="UniProtKB-EC"/>
</dbReference>
<evidence type="ECO:0000256" key="15">
    <source>
        <dbReference type="RuleBase" id="RU363035"/>
    </source>
</evidence>
<evidence type="ECO:0000256" key="5">
    <source>
        <dbReference type="ARBA" id="ARBA00022598"/>
    </source>
</evidence>
<dbReference type="GO" id="GO:0000049">
    <property type="term" value="F:tRNA binding"/>
    <property type="evidence" value="ECO:0007669"/>
    <property type="project" value="InterPro"/>
</dbReference>
<dbReference type="InterPro" id="IPR027806">
    <property type="entry name" value="HARBI1_dom"/>
</dbReference>
<comment type="similarity">
    <text evidence="3 15">Belongs to the class-I aminoacyl-tRNA synthetase family.</text>
</comment>
<comment type="cofactor">
    <cofactor evidence="1">
        <name>a divalent metal cation</name>
        <dbReference type="ChEBI" id="CHEBI:60240"/>
    </cofactor>
</comment>
<dbReference type="VEuPathDB" id="FungiDB:PC110_g18289"/>
<dbReference type="InterPro" id="IPR002300">
    <property type="entry name" value="aa-tRNA-synth_Ia"/>
</dbReference>
<dbReference type="InterPro" id="IPR013155">
    <property type="entry name" value="M/V/L/I-tRNA-synth_anticd-bd"/>
</dbReference>
<dbReference type="Pfam" id="PF00133">
    <property type="entry name" value="tRNA-synt_1"/>
    <property type="match status" value="1"/>
</dbReference>
<dbReference type="NCBIfam" id="TIGR00392">
    <property type="entry name" value="ileS"/>
    <property type="match status" value="1"/>
</dbReference>
<evidence type="ECO:0000256" key="1">
    <source>
        <dbReference type="ARBA" id="ARBA00001968"/>
    </source>
</evidence>
<accession>A0A8T1L5T4</accession>
<dbReference type="Gene3D" id="1.10.10.830">
    <property type="entry name" value="Ile-tRNA synthetase CP2 domain-like"/>
    <property type="match status" value="1"/>
</dbReference>
<sequence>MPGAADAKALAAAMRQTLNLPATRFPMRANAAVREPQLHARCVSVAYSEQAEDASRPLFVLHDGPPFANGSLHMGHFLNKTLKDIINRYQLLRGRRVRYVPGWDCHGLPIEHKALTMLQLSADELSPAQVRALSRQLAREAVQEQQKDFERWGVLADWSGAKDSVYQTMSPSYEARQYDVLKKMVHDGLIFRGFKPVYWSPSSRTALAEAELEYQDDHVSHAAYVKFHFASMGSNTSEQMTSVLAKYGDTLSAVVWTTTPWTIPSNQALCVNADLEYVIVRPRNADSDACYLIASALQESFATMLKGDTEEEVELEMLETIKGSELEGAHFTHPLVNRKAVVLVGEHVTTDAGTGVVHTAPGHGQDDYFAWMAHHSKPGEHPDILCPVDADGCFTAEAGQGLEGLCVLDEGNMAVIDLLKNSGNLLSIGEYHHRYPYDWRTKKPVILRATAQWFARLDALHARGKRVLEDSVQMVPPSARRRLEATLSSRHEWCISRQRAWGLPIPVFYHKNTGEPLITEESIEYLQNIVKTYRVEGENGEVEREGADCWWDLPVKELLPESLKDQADQYEQGTDTLDVWFDSGSSWHAVLPGLLEPNEEGQLRADVYLEGSDQHRGWFQSSLLTSLAMQGTAPYKNVITHGFTLDERGSKMSKSLGNTIVPNDFINGCTMPVPVADKSSNNKKKSKKKKPEKAPKVKQMKVPAYGADVLRFWVATTDYTGDVSIGPGVVGKASDALRKVRNTARFLLGNLQDFDPAQDAVPHDKMHFSLDRYMLHELNSLAQSVTAAYDAFAFNRAQHALSHFISTDLSAFYMEATKDRLYCDAADSQTRRSAQTVLWLSLQSLTRALAPVVPHTAEDIRLHWVAQLQGDIPLEDVPGSVFLEQGWMPSAEEWKDDDLARDWTAIRQLRFEVNRVVEQMRQAGRVGSQLECNVYVVASESDPRVAELLSPLVNSSSELEDVLLCSSVNVVASETEIESAEQFKANCQLAMGPNDAPMDVKLVLTPAKGHKCPRCWKYSPEVDAAETHLCLRCAQATDLRSVTDLAKTLIDSRSGEEEGYQPFSCSCKFGCVACTLFHLASSDGYHETAAAMGCHDLQKRAVDGTLVEIQRPHNSDGWYNRKGLASFNIQAVCDHRKNFLSFDIRPGSWSDSKIWKYSKFVLMTPFPDDGKLNDECRLYNFIHSSTRMKIEGALGLLKERFRVFKKALPGKKTFSAQISEFLLRESDGVEGIEQFNESGPVVDDMMASRIGKQKRKEFAKMFVTLAGRS</sequence>
<dbReference type="InterPro" id="IPR023585">
    <property type="entry name" value="Ile-tRNA-ligase_type1"/>
</dbReference>
<keyword evidence="7 15" id="KW-0547">Nucleotide-binding</keyword>
<proteinExistence type="inferred from homology"/>
<evidence type="ECO:0000256" key="7">
    <source>
        <dbReference type="ARBA" id="ARBA00022741"/>
    </source>
</evidence>
<dbReference type="InterPro" id="IPR010663">
    <property type="entry name" value="Znf_FPG/IleRS"/>
</dbReference>
<evidence type="ECO:0000256" key="6">
    <source>
        <dbReference type="ARBA" id="ARBA00022723"/>
    </source>
</evidence>
<feature type="region of interest" description="Disordered" evidence="16">
    <location>
        <begin position="672"/>
        <end position="698"/>
    </location>
</feature>
<dbReference type="PROSITE" id="PS00178">
    <property type="entry name" value="AA_TRNA_LIGASE_I"/>
    <property type="match status" value="1"/>
</dbReference>
<dbReference type="Pfam" id="PF06827">
    <property type="entry name" value="zf-FPG_IleRS"/>
    <property type="match status" value="1"/>
</dbReference>
<evidence type="ECO:0000256" key="4">
    <source>
        <dbReference type="ARBA" id="ARBA00013165"/>
    </source>
</evidence>
<dbReference type="SUPFAM" id="SSF52374">
    <property type="entry name" value="Nucleotidylyl transferase"/>
    <property type="match status" value="1"/>
</dbReference>
<dbReference type="GO" id="GO:0046872">
    <property type="term" value="F:metal ion binding"/>
    <property type="evidence" value="ECO:0007669"/>
    <property type="project" value="UniProtKB-KW"/>
</dbReference>
<evidence type="ECO:0000256" key="13">
    <source>
        <dbReference type="ARBA" id="ARBA00032665"/>
    </source>
</evidence>
<dbReference type="AlphaFoldDB" id="A0A8T1L5T4"/>
<keyword evidence="8 15" id="KW-0067">ATP-binding</keyword>
<protein>
    <recommendedName>
        <fullName evidence="4">isoleucine--tRNA ligase</fullName>
        <ecNumber evidence="4">6.1.1.5</ecNumber>
    </recommendedName>
    <alternativeName>
        <fullName evidence="13">Isoleucyl-tRNA synthetase</fullName>
    </alternativeName>
</protein>
<organism evidence="17 18">
    <name type="scientific">Phytophthora cactorum</name>
    <dbReference type="NCBI Taxonomy" id="29920"/>
    <lineage>
        <taxon>Eukaryota</taxon>
        <taxon>Sar</taxon>
        <taxon>Stramenopiles</taxon>
        <taxon>Oomycota</taxon>
        <taxon>Peronosporomycetes</taxon>
        <taxon>Peronosporales</taxon>
        <taxon>Peronosporaceae</taxon>
        <taxon>Phytophthora</taxon>
    </lineage>
</organism>
<comment type="catalytic activity">
    <reaction evidence="14">
        <text>tRNA(Ile) + L-isoleucine + ATP = L-isoleucyl-tRNA(Ile) + AMP + diphosphate</text>
        <dbReference type="Rhea" id="RHEA:11060"/>
        <dbReference type="Rhea" id="RHEA-COMP:9666"/>
        <dbReference type="Rhea" id="RHEA-COMP:9695"/>
        <dbReference type="ChEBI" id="CHEBI:30616"/>
        <dbReference type="ChEBI" id="CHEBI:33019"/>
        <dbReference type="ChEBI" id="CHEBI:58045"/>
        <dbReference type="ChEBI" id="CHEBI:78442"/>
        <dbReference type="ChEBI" id="CHEBI:78528"/>
        <dbReference type="ChEBI" id="CHEBI:456215"/>
        <dbReference type="EC" id="6.1.1.5"/>
    </reaction>
</comment>
<evidence type="ECO:0000313" key="18">
    <source>
        <dbReference type="Proteomes" id="UP000735874"/>
    </source>
</evidence>
<evidence type="ECO:0000256" key="2">
    <source>
        <dbReference type="ARBA" id="ARBA00004305"/>
    </source>
</evidence>
<dbReference type="InterPro" id="IPR002301">
    <property type="entry name" value="Ile-tRNA-ligase"/>
</dbReference>
<evidence type="ECO:0000313" key="17">
    <source>
        <dbReference type="EMBL" id="KAG2861665.1"/>
    </source>
</evidence>
<dbReference type="SUPFAM" id="SSF50677">
    <property type="entry name" value="ValRS/IleRS/LeuRS editing domain"/>
    <property type="match status" value="1"/>
</dbReference>
<dbReference type="HAMAP" id="MF_02002">
    <property type="entry name" value="Ile_tRNA_synth_type1"/>
    <property type="match status" value="1"/>
</dbReference>
<keyword evidence="10" id="KW-0809">Transit peptide</keyword>
<dbReference type="EC" id="6.1.1.5" evidence="4"/>
<keyword evidence="6" id="KW-0479">Metal-binding</keyword>
<dbReference type="CDD" id="cd07960">
    <property type="entry name" value="Anticodon_Ia_Ile_BEm"/>
    <property type="match status" value="1"/>
</dbReference>
<dbReference type="SUPFAM" id="SSF47323">
    <property type="entry name" value="Anticodon-binding domain of a subclass of class I aminoacyl-tRNA synthetases"/>
    <property type="match status" value="1"/>
</dbReference>
<dbReference type="FunFam" id="3.40.50.620:FF:000111">
    <property type="entry name" value="Mitochondrial isoleucyl-tRNA synthetase"/>
    <property type="match status" value="1"/>
</dbReference>
<dbReference type="InterPro" id="IPR033708">
    <property type="entry name" value="Anticodon_Ile_BEm"/>
</dbReference>
<dbReference type="InterPro" id="IPR001412">
    <property type="entry name" value="aa-tRNA-synth_I_CS"/>
</dbReference>
<comment type="caution">
    <text evidence="17">The sequence shown here is derived from an EMBL/GenBank/DDBJ whole genome shotgun (WGS) entry which is preliminary data.</text>
</comment>
<keyword evidence="12 15" id="KW-0030">Aminoacyl-tRNA synthetase</keyword>
<dbReference type="InterPro" id="IPR014729">
    <property type="entry name" value="Rossmann-like_a/b/a_fold"/>
</dbReference>
<dbReference type="Gene3D" id="3.40.50.620">
    <property type="entry name" value="HUPs"/>
    <property type="match status" value="2"/>
</dbReference>
<dbReference type="Proteomes" id="UP000735874">
    <property type="component" value="Unassembled WGS sequence"/>
</dbReference>
<dbReference type="GO" id="GO:0002161">
    <property type="term" value="F:aminoacyl-tRNA deacylase activity"/>
    <property type="evidence" value="ECO:0007669"/>
    <property type="project" value="InterPro"/>
</dbReference>
<evidence type="ECO:0000256" key="14">
    <source>
        <dbReference type="ARBA" id="ARBA00048359"/>
    </source>
</evidence>
<evidence type="ECO:0000256" key="11">
    <source>
        <dbReference type="ARBA" id="ARBA00023128"/>
    </source>
</evidence>
<name>A0A8T1L5T4_9STRA</name>
<dbReference type="GO" id="GO:0005524">
    <property type="term" value="F:ATP binding"/>
    <property type="evidence" value="ECO:0007669"/>
    <property type="project" value="UniProtKB-KW"/>
</dbReference>
<evidence type="ECO:0000256" key="12">
    <source>
        <dbReference type="ARBA" id="ARBA00023146"/>
    </source>
</evidence>
<comment type="subcellular location">
    <subcellularLocation>
        <location evidence="2">Mitochondrion matrix</location>
    </subcellularLocation>
</comment>
<gene>
    <name evidence="17" type="ORF">PC113_g6977</name>
</gene>
<dbReference type="GO" id="GO:0032543">
    <property type="term" value="P:mitochondrial translation"/>
    <property type="evidence" value="ECO:0007669"/>
    <property type="project" value="TreeGrafter"/>
</dbReference>
<dbReference type="EMBL" id="RCMG01000147">
    <property type="protein sequence ID" value="KAG2861665.1"/>
    <property type="molecule type" value="Genomic_DNA"/>
</dbReference>
<dbReference type="InterPro" id="IPR050081">
    <property type="entry name" value="Ile-tRNA_ligase"/>
</dbReference>
<evidence type="ECO:0000256" key="9">
    <source>
        <dbReference type="ARBA" id="ARBA00022917"/>
    </source>
</evidence>
<dbReference type="Gene3D" id="3.90.740.10">
    <property type="entry name" value="Valyl/Leucyl/Isoleucyl-tRNA synthetase, editing domain"/>
    <property type="match status" value="1"/>
</dbReference>
<dbReference type="Pfam" id="PF13359">
    <property type="entry name" value="DDE_Tnp_4"/>
    <property type="match status" value="1"/>
</dbReference>